<dbReference type="EMBL" id="JYDT01000133">
    <property type="protein sequence ID" value="KRY83698.1"/>
    <property type="molecule type" value="Genomic_DNA"/>
</dbReference>
<name>A0A0V1FCW6_TRIPS</name>
<proteinExistence type="predicted"/>
<comment type="caution">
    <text evidence="1">The sequence shown here is derived from an EMBL/GenBank/DDBJ whole genome shotgun (WGS) entry which is preliminary data.</text>
</comment>
<organism evidence="1 2">
    <name type="scientific">Trichinella pseudospiralis</name>
    <name type="common">Parasitic roundworm</name>
    <dbReference type="NCBI Taxonomy" id="6337"/>
    <lineage>
        <taxon>Eukaryota</taxon>
        <taxon>Metazoa</taxon>
        <taxon>Ecdysozoa</taxon>
        <taxon>Nematoda</taxon>
        <taxon>Enoplea</taxon>
        <taxon>Dorylaimia</taxon>
        <taxon>Trichinellida</taxon>
        <taxon>Trichinellidae</taxon>
        <taxon>Trichinella</taxon>
    </lineage>
</organism>
<sequence length="65" mass="7185">MHDEADLITSFQLHVHQSTDLVPLHSKSDFPCAETRKQSSASNTCEDFECMTDCVLGKKDAPGQC</sequence>
<protein>
    <submittedName>
        <fullName evidence="1">Uncharacterized protein</fullName>
    </submittedName>
</protein>
<gene>
    <name evidence="1" type="ORF">T4D_4495</name>
</gene>
<evidence type="ECO:0000313" key="2">
    <source>
        <dbReference type="Proteomes" id="UP000054995"/>
    </source>
</evidence>
<keyword evidence="2" id="KW-1185">Reference proteome</keyword>
<accession>A0A0V1FCW6</accession>
<reference evidence="1 2" key="1">
    <citation type="submission" date="2015-01" db="EMBL/GenBank/DDBJ databases">
        <title>Evolution of Trichinella species and genotypes.</title>
        <authorList>
            <person name="Korhonen P.K."/>
            <person name="Edoardo P."/>
            <person name="Giuseppe L.R."/>
            <person name="Gasser R.B."/>
        </authorList>
    </citation>
    <scope>NUCLEOTIDE SEQUENCE [LARGE SCALE GENOMIC DNA]</scope>
    <source>
        <strain evidence="1">ISS470</strain>
    </source>
</reference>
<dbReference type="Proteomes" id="UP000054995">
    <property type="component" value="Unassembled WGS sequence"/>
</dbReference>
<evidence type="ECO:0000313" key="1">
    <source>
        <dbReference type="EMBL" id="KRY83698.1"/>
    </source>
</evidence>